<accession>S5MC74</accession>
<gene>
    <name evidence="2" type="ORF">STAIW_v1c07090</name>
</gene>
<feature type="chain" id="PRO_5004537842" description="Lipoprotein" evidence="1">
    <location>
        <begin position="21"/>
        <end position="269"/>
    </location>
</feature>
<evidence type="ECO:0008006" key="4">
    <source>
        <dbReference type="Google" id="ProtNLM"/>
    </source>
</evidence>
<dbReference type="HOGENOM" id="CLU_1034085_0_0_14"/>
<protein>
    <recommendedName>
        <fullName evidence="4">Lipoprotein</fullName>
    </recommendedName>
</protein>
<sequence>MKKLLSTFAVLSLTATSVGSVVTCNSDVEDNTNFLLPSWPTTSESAKEGLLKYSQKFAETLKKQYEKFGNLKIEKVEVYEFLFLERYFEEQNIIGIFLGEWLEFNPNATEFEVYDFNPKTNTIELNSIKVESKIGITRDENIINIESIIKILKESSDFLKDIQDLVNESLKNLESIYNFILNSLNVKSLSSLLKVSEHGKIKGPLERPTIEQLLNVIIDKNPDLENFRDKLVLENNFGNKVSVVLKDDAYIGKIDCRFKYIQETTNATN</sequence>
<keyword evidence="3" id="KW-1185">Reference proteome</keyword>
<dbReference type="RefSeq" id="WP_020834462.1">
    <property type="nucleotide sequence ID" value="NC_021846.1"/>
</dbReference>
<evidence type="ECO:0000313" key="3">
    <source>
        <dbReference type="Proteomes" id="UP000014984"/>
    </source>
</evidence>
<reference evidence="2 3" key="1">
    <citation type="journal article" date="2013" name="Genome Biol. Evol.">
        <title>Comparison of metabolic capacities and inference of gene content evolution in mosquito-associated Spiroplasma diminutum and S. taiwanense.</title>
        <authorList>
            <person name="Lo W.S."/>
            <person name="Ku C."/>
            <person name="Chen L.L."/>
            <person name="Chang T.H."/>
            <person name="Kuo C.H."/>
        </authorList>
    </citation>
    <scope>NUCLEOTIDE SEQUENCE [LARGE SCALE GENOMIC DNA]</scope>
    <source>
        <strain evidence="2">CT-1</strain>
    </source>
</reference>
<dbReference type="STRING" id="1276220.STAIW_v1c07090"/>
<dbReference type="Proteomes" id="UP000014984">
    <property type="component" value="Chromosome"/>
</dbReference>
<dbReference type="KEGG" id="stai:STAIW_v1c07090"/>
<keyword evidence="1" id="KW-0732">Signal</keyword>
<proteinExistence type="predicted"/>
<dbReference type="AlphaFoldDB" id="S5MC74"/>
<dbReference type="PATRIC" id="fig|1276220.3.peg.723"/>
<evidence type="ECO:0000256" key="1">
    <source>
        <dbReference type="SAM" id="SignalP"/>
    </source>
</evidence>
<name>S5MC74_9MOLU</name>
<feature type="signal peptide" evidence="1">
    <location>
        <begin position="1"/>
        <end position="20"/>
    </location>
</feature>
<dbReference type="EMBL" id="CP005074">
    <property type="protein sequence ID" value="AGR41323.1"/>
    <property type="molecule type" value="Genomic_DNA"/>
</dbReference>
<organism evidence="2 3">
    <name type="scientific">Spiroplasma taiwanense CT-1</name>
    <dbReference type="NCBI Taxonomy" id="1276220"/>
    <lineage>
        <taxon>Bacteria</taxon>
        <taxon>Bacillati</taxon>
        <taxon>Mycoplasmatota</taxon>
        <taxon>Mollicutes</taxon>
        <taxon>Entomoplasmatales</taxon>
        <taxon>Spiroplasmataceae</taxon>
        <taxon>Spiroplasma</taxon>
    </lineage>
</organism>
<evidence type="ECO:0000313" key="2">
    <source>
        <dbReference type="EMBL" id="AGR41323.1"/>
    </source>
</evidence>